<reference evidence="1" key="1">
    <citation type="submission" date="2023-10" db="EMBL/GenBank/DDBJ databases">
        <authorList>
            <person name="Chen Y."/>
            <person name="Shah S."/>
            <person name="Dougan E. K."/>
            <person name="Thang M."/>
            <person name="Chan C."/>
        </authorList>
    </citation>
    <scope>NUCLEOTIDE SEQUENCE [LARGE SCALE GENOMIC DNA]</scope>
</reference>
<accession>A0ABN9UR40</accession>
<evidence type="ECO:0000313" key="2">
    <source>
        <dbReference type="Proteomes" id="UP001189429"/>
    </source>
</evidence>
<dbReference type="EMBL" id="CAUYUJ010016165">
    <property type="protein sequence ID" value="CAK0862476.1"/>
    <property type="molecule type" value="Genomic_DNA"/>
</dbReference>
<protein>
    <submittedName>
        <fullName evidence="1">Uncharacterized protein</fullName>
    </submittedName>
</protein>
<evidence type="ECO:0000313" key="1">
    <source>
        <dbReference type="EMBL" id="CAK0862476.1"/>
    </source>
</evidence>
<sequence>MLESEGILQPGVQGTTSSITIPRALLRSSALWEGLTKFEVQRVPIHGDASAGSCKTRLAKLLGTSRCGLPLDFLLQDHIFMFLKCHVWVSHYEPSTTGWGDECSGVVFHWPLDANAHARTAFKSRIRDLRQVSAPQPKFLQPEDAPGLFKRLPVSKMFSQGYPGKREFTKVVDKEEHCFAKTYQKGLFVAAISNYHGDHLDGCGNPYMAEWWWVERRAVNCASEKIPEPPPKGRIPGGAECVVA</sequence>
<proteinExistence type="predicted"/>
<name>A0ABN9UR40_9DINO</name>
<dbReference type="Proteomes" id="UP001189429">
    <property type="component" value="Unassembled WGS sequence"/>
</dbReference>
<organism evidence="1 2">
    <name type="scientific">Prorocentrum cordatum</name>
    <dbReference type="NCBI Taxonomy" id="2364126"/>
    <lineage>
        <taxon>Eukaryota</taxon>
        <taxon>Sar</taxon>
        <taxon>Alveolata</taxon>
        <taxon>Dinophyceae</taxon>
        <taxon>Prorocentrales</taxon>
        <taxon>Prorocentraceae</taxon>
        <taxon>Prorocentrum</taxon>
    </lineage>
</organism>
<comment type="caution">
    <text evidence="1">The sequence shown here is derived from an EMBL/GenBank/DDBJ whole genome shotgun (WGS) entry which is preliminary data.</text>
</comment>
<gene>
    <name evidence="1" type="ORF">PCOR1329_LOCUS50884</name>
</gene>
<keyword evidence="2" id="KW-1185">Reference proteome</keyword>